<feature type="transmembrane region" description="Helical" evidence="1">
    <location>
        <begin position="6"/>
        <end position="28"/>
    </location>
</feature>
<dbReference type="Proteomes" id="UP000291269">
    <property type="component" value="Unassembled WGS sequence"/>
</dbReference>
<name>A0A4Q2KEY1_9FIRM</name>
<sequence length="67" mass="7954">MKKFYLKMIVVFLLFVAIASIFLLLLYLEGERRRDDAQYQILEYEGDVQSPFLICPNIYFPAKNCIQ</sequence>
<keyword evidence="1" id="KW-1133">Transmembrane helix</keyword>
<protein>
    <submittedName>
        <fullName evidence="2">Uncharacterized protein</fullName>
    </submittedName>
</protein>
<dbReference type="AlphaFoldDB" id="A0A4Q2KEY1"/>
<keyword evidence="1" id="KW-0812">Transmembrane</keyword>
<keyword evidence="3" id="KW-1185">Reference proteome</keyword>
<comment type="caution">
    <text evidence="2">The sequence shown here is derived from an EMBL/GenBank/DDBJ whole genome shotgun (WGS) entry which is preliminary data.</text>
</comment>
<dbReference type="EMBL" id="SDOZ01000002">
    <property type="protein sequence ID" value="RXZ62440.1"/>
    <property type="molecule type" value="Genomic_DNA"/>
</dbReference>
<gene>
    <name evidence="2" type="ORF">ESZ91_08610</name>
</gene>
<evidence type="ECO:0000313" key="3">
    <source>
        <dbReference type="Proteomes" id="UP000291269"/>
    </source>
</evidence>
<evidence type="ECO:0000313" key="2">
    <source>
        <dbReference type="EMBL" id="RXZ62440.1"/>
    </source>
</evidence>
<dbReference type="RefSeq" id="WP_129226202.1">
    <property type="nucleotide sequence ID" value="NZ_SDOZ01000002.1"/>
</dbReference>
<accession>A0A4Q2KEY1</accession>
<keyword evidence="1" id="KW-0472">Membrane</keyword>
<proteinExistence type="predicted"/>
<organism evidence="2 3">
    <name type="scientific">Candidatus Borkfalkia ceftriaxoniphila</name>
    <dbReference type="NCBI Taxonomy" id="2508949"/>
    <lineage>
        <taxon>Bacteria</taxon>
        <taxon>Bacillati</taxon>
        <taxon>Bacillota</taxon>
        <taxon>Clostridia</taxon>
        <taxon>Christensenellales</taxon>
        <taxon>Christensenellaceae</taxon>
        <taxon>Candidatus Borkfalkia</taxon>
    </lineage>
</organism>
<evidence type="ECO:0000256" key="1">
    <source>
        <dbReference type="SAM" id="Phobius"/>
    </source>
</evidence>
<reference evidence="2 3" key="1">
    <citation type="journal article" date="2019" name="Gut">
        <title>Antibiotics-induced monodominance of a novel gut bacterial order.</title>
        <authorList>
            <person name="Hildebrand F."/>
            <person name="Moitinho-Silva L."/>
            <person name="Blasche S."/>
            <person name="Jahn M.T."/>
            <person name="Gossmann T.I."/>
            <person name="Heuerta-Cepas J."/>
            <person name="Hercog R."/>
            <person name="Luetge M."/>
            <person name="Bahram M."/>
            <person name="Pryszlak A."/>
            <person name="Alves R.J."/>
            <person name="Waszak S.M."/>
            <person name="Zhu A."/>
            <person name="Ye L."/>
            <person name="Costea P.I."/>
            <person name="Aalvink S."/>
            <person name="Belzer C."/>
            <person name="Forslund S.K."/>
            <person name="Sunagawa S."/>
            <person name="Hentschel U."/>
            <person name="Merten C."/>
            <person name="Patil K.R."/>
            <person name="Benes V."/>
            <person name="Bork P."/>
        </authorList>
    </citation>
    <scope>NUCLEOTIDE SEQUENCE [LARGE SCALE GENOMIC DNA]</scope>
    <source>
        <strain evidence="2 3">HDS1380</strain>
    </source>
</reference>